<organism evidence="2">
    <name type="scientific">Cacopsylla melanoneura</name>
    <dbReference type="NCBI Taxonomy" id="428564"/>
    <lineage>
        <taxon>Eukaryota</taxon>
        <taxon>Metazoa</taxon>
        <taxon>Ecdysozoa</taxon>
        <taxon>Arthropoda</taxon>
        <taxon>Hexapoda</taxon>
        <taxon>Insecta</taxon>
        <taxon>Pterygota</taxon>
        <taxon>Neoptera</taxon>
        <taxon>Paraneoptera</taxon>
        <taxon>Hemiptera</taxon>
        <taxon>Sternorrhyncha</taxon>
        <taxon>Psylloidea</taxon>
        <taxon>Psyllidae</taxon>
        <taxon>Psyllinae</taxon>
        <taxon>Cacopsylla</taxon>
    </lineage>
</organism>
<dbReference type="EMBL" id="HBUF01358773">
    <property type="protein sequence ID" value="CAG6719419.1"/>
    <property type="molecule type" value="Transcribed_RNA"/>
</dbReference>
<sequence>MLPIIIFNLTQPMRNCLKKTLSLHRTQRDLDIMLAPCLGCVVRSIFPRSRPGFNPRPWTKSKPRSDSPSRRTSRKTICTWTESRRLKPLRKHLRTRNCPLRNTTASPMWCRWRLCPSILTLSIGSIRVPRLYLTRILPPRGALYPLRLRKCPRL</sequence>
<accession>A0A8D8V9K5</accession>
<evidence type="ECO:0000313" key="2">
    <source>
        <dbReference type="EMBL" id="CAG6719415.1"/>
    </source>
</evidence>
<dbReference type="EMBL" id="HBUF01358770">
    <property type="protein sequence ID" value="CAG6719413.1"/>
    <property type="molecule type" value="Transcribed_RNA"/>
</dbReference>
<proteinExistence type="predicted"/>
<name>A0A8D8V9K5_9HEMI</name>
<reference evidence="2" key="1">
    <citation type="submission" date="2021-05" db="EMBL/GenBank/DDBJ databases">
        <authorList>
            <person name="Alioto T."/>
            <person name="Alioto T."/>
            <person name="Gomez Garrido J."/>
        </authorList>
    </citation>
    <scope>NUCLEOTIDE SEQUENCE</scope>
</reference>
<dbReference type="EMBL" id="HBUF01358772">
    <property type="protein sequence ID" value="CAG6719417.1"/>
    <property type="molecule type" value="Transcribed_RNA"/>
</dbReference>
<protein>
    <submittedName>
        <fullName evidence="2">Uncharacterized protein</fullName>
    </submittedName>
</protein>
<feature type="region of interest" description="Disordered" evidence="1">
    <location>
        <begin position="53"/>
        <end position="74"/>
    </location>
</feature>
<dbReference type="EMBL" id="HBUF01358769">
    <property type="protein sequence ID" value="CAG6719411.1"/>
    <property type="molecule type" value="Transcribed_RNA"/>
</dbReference>
<dbReference type="EMBL" id="HBUF01358774">
    <property type="protein sequence ID" value="CAG6719421.1"/>
    <property type="molecule type" value="Transcribed_RNA"/>
</dbReference>
<dbReference type="EMBL" id="HBUF01358771">
    <property type="protein sequence ID" value="CAG6719415.1"/>
    <property type="molecule type" value="Transcribed_RNA"/>
</dbReference>
<evidence type="ECO:0000256" key="1">
    <source>
        <dbReference type="SAM" id="MobiDB-lite"/>
    </source>
</evidence>
<dbReference type="AlphaFoldDB" id="A0A8D8V9K5"/>